<evidence type="ECO:0000313" key="3">
    <source>
        <dbReference type="Proteomes" id="UP000245802"/>
    </source>
</evidence>
<keyword evidence="3" id="KW-1185">Reference proteome</keyword>
<dbReference type="Pfam" id="PF00583">
    <property type="entry name" value="Acetyltransf_1"/>
    <property type="match status" value="1"/>
</dbReference>
<name>A0A2Z3HBG4_9BACT</name>
<dbReference type="KEGG" id="gog:C1280_31485"/>
<gene>
    <name evidence="2" type="ORF">C1280_31485</name>
</gene>
<protein>
    <recommendedName>
        <fullName evidence="1">N-acetyltransferase domain-containing protein</fullName>
    </recommendedName>
</protein>
<dbReference type="SUPFAM" id="SSF55729">
    <property type="entry name" value="Acyl-CoA N-acyltransferases (Nat)"/>
    <property type="match status" value="1"/>
</dbReference>
<evidence type="ECO:0000313" key="2">
    <source>
        <dbReference type="EMBL" id="AWM41066.1"/>
    </source>
</evidence>
<dbReference type="RefSeq" id="WP_010049705.1">
    <property type="nucleotide sequence ID" value="NZ_CP025958.1"/>
</dbReference>
<proteinExistence type="predicted"/>
<dbReference type="AlphaFoldDB" id="A0A2Z3HBG4"/>
<sequence>MADAIIDVVGVEELPLIVELYNQIFRPTKTIEAFRRRYLGRHNVLQLVARVKDKPAGFFLGFELKPDVFFAWFYGVVPDGRRMGIGSQLMEAAQSWAAQHAYESIRLECHNAHRPMLHLAIELGYDIIGLRWDADRGDNLIMFEKNLTGGR</sequence>
<dbReference type="OrthoDB" id="9812289at2"/>
<dbReference type="Proteomes" id="UP000245802">
    <property type="component" value="Chromosome"/>
</dbReference>
<dbReference type="Gene3D" id="3.40.630.30">
    <property type="match status" value="1"/>
</dbReference>
<feature type="domain" description="N-acetyltransferase" evidence="1">
    <location>
        <begin position="4"/>
        <end position="148"/>
    </location>
</feature>
<dbReference type="PROSITE" id="PS51186">
    <property type="entry name" value="GNAT"/>
    <property type="match status" value="1"/>
</dbReference>
<dbReference type="GO" id="GO:0016747">
    <property type="term" value="F:acyltransferase activity, transferring groups other than amino-acyl groups"/>
    <property type="evidence" value="ECO:0007669"/>
    <property type="project" value="InterPro"/>
</dbReference>
<dbReference type="InterPro" id="IPR000182">
    <property type="entry name" value="GNAT_dom"/>
</dbReference>
<evidence type="ECO:0000259" key="1">
    <source>
        <dbReference type="PROSITE" id="PS51186"/>
    </source>
</evidence>
<reference evidence="2 3" key="1">
    <citation type="submission" date="2018-01" db="EMBL/GenBank/DDBJ databases">
        <title>G. obscuriglobus.</title>
        <authorList>
            <person name="Franke J."/>
            <person name="Blomberg W."/>
            <person name="Selmecki A."/>
        </authorList>
    </citation>
    <scope>NUCLEOTIDE SEQUENCE [LARGE SCALE GENOMIC DNA]</scope>
    <source>
        <strain evidence="2 3">DSM 5831</strain>
    </source>
</reference>
<dbReference type="InterPro" id="IPR016181">
    <property type="entry name" value="Acyl_CoA_acyltransferase"/>
</dbReference>
<dbReference type="CDD" id="cd04301">
    <property type="entry name" value="NAT_SF"/>
    <property type="match status" value="1"/>
</dbReference>
<dbReference type="EMBL" id="CP025958">
    <property type="protein sequence ID" value="AWM41066.1"/>
    <property type="molecule type" value="Genomic_DNA"/>
</dbReference>
<organism evidence="2 3">
    <name type="scientific">Gemmata obscuriglobus</name>
    <dbReference type="NCBI Taxonomy" id="114"/>
    <lineage>
        <taxon>Bacteria</taxon>
        <taxon>Pseudomonadati</taxon>
        <taxon>Planctomycetota</taxon>
        <taxon>Planctomycetia</taxon>
        <taxon>Gemmatales</taxon>
        <taxon>Gemmataceae</taxon>
        <taxon>Gemmata</taxon>
    </lineage>
</organism>
<accession>A0A2Z3HBG4</accession>